<dbReference type="Gene3D" id="6.10.250.3370">
    <property type="match status" value="1"/>
</dbReference>
<evidence type="ECO:0000256" key="2">
    <source>
        <dbReference type="ARBA" id="ARBA00007832"/>
    </source>
</evidence>
<dbReference type="GO" id="GO:0016746">
    <property type="term" value="F:acyltransferase activity"/>
    <property type="evidence" value="ECO:0007669"/>
    <property type="project" value="InterPro"/>
</dbReference>
<dbReference type="Pfam" id="PF13523">
    <property type="entry name" value="Acetyltransf_8"/>
    <property type="match status" value="1"/>
</dbReference>
<comment type="caution">
    <text evidence="4">The sequence shown here is derived from an EMBL/GenBank/DDBJ whole genome shotgun (WGS) entry which is preliminary data.</text>
</comment>
<sequence>MDKSIYNPSEIYKEAEEINFTALLNSYCREFTNWSKYQGIPKYDNTLKEYIESTGLLLYLKIDFSDIDYEVYVPIKYFSETGIHSFYFPVVERNLKENIIKRIEYSRFLELTSLYAKSEFPDIDKTFTQQLMKNSIHNLDTFLSYFQESKSTANSAYLSFIDAEQSLILGHNAHPLAKTREGFSDKDLLKYSPETKGRFKLHYFLIHPDNIDEKNADGELPSQFLKKEILASENDYAKKMLKNNPSWKIVPSHPWEAKYLLNQPDVIEMQKTGLLYSIGESGAQYTATSSVRTVYNEESDWMYKFSLHVKITNSYRINYAHELYRGYEGSCLLKTEWGKGIKRDFPEMNFITDPAYITVSHKGKIIDGFNTSIRKNVFKQNLAKKNVSLLAGICQNSILGKSSRIKTIIEKASEIHGTSLEETAKNWYKKYFDIGIRPLIGIFNTYGFGSEYHQQNVILELAEDFFPSAIYFRDNQAFFFREEKKEELLKIFPDLGKKGKAFIPQSRMRRYWDYYVISNNLFGVINALGKNGLANELELIKITYDCFKSIEKLDTTGYINHFLTSPRLGIKGNLLTNLNKMDEATASRENPAIYRSYYNPLNTFFYSKTLLSPKSKDIIYSRYFPKEDVTISIRHLDLDRDLEMLHEWFHRDHAKKIWQMDWSIRELEAYYRTMIAGNALSSYIGEANGIPTCNFEVYWAIRDMVGDYYDVLPTDYGTHQFIAPTDPKKKYVSPFTQCMIDYVFAQPEVGKMIGEGAVNSLASMMNKAHVGFKIEKVIEMPHKKANLNFCYREWYWAKFPQNKDILIHPIAEESTQNIL</sequence>
<dbReference type="InterPro" id="IPR037455">
    <property type="entry name" value="LucA/IucC-like"/>
</dbReference>
<dbReference type="GO" id="GO:0016881">
    <property type="term" value="F:acid-amino acid ligase activity"/>
    <property type="evidence" value="ECO:0007669"/>
    <property type="project" value="UniProtKB-ARBA"/>
</dbReference>
<dbReference type="PANTHER" id="PTHR34384">
    <property type="entry name" value="L-2,3-DIAMINOPROPANOATE--CITRATE LIGASE"/>
    <property type="match status" value="1"/>
</dbReference>
<feature type="domain" description="Acyltransferase MbtK/IucB-like conserved" evidence="3">
    <location>
        <begin position="634"/>
        <end position="680"/>
    </location>
</feature>
<dbReference type="Pfam" id="PF04183">
    <property type="entry name" value="IucA_IucC"/>
    <property type="match status" value="1"/>
</dbReference>
<evidence type="ECO:0000313" key="4">
    <source>
        <dbReference type="EMBL" id="GGX27672.1"/>
    </source>
</evidence>
<name>A0A918N3K0_9FLAO</name>
<comment type="similarity">
    <text evidence="2">Belongs to the IucA/IucC family.</text>
</comment>
<organism evidence="4 5">
    <name type="scientific">Aquimarina muelleri</name>
    <dbReference type="NCBI Taxonomy" id="279356"/>
    <lineage>
        <taxon>Bacteria</taxon>
        <taxon>Pseudomonadati</taxon>
        <taxon>Bacteroidota</taxon>
        <taxon>Flavobacteriia</taxon>
        <taxon>Flavobacteriales</taxon>
        <taxon>Flavobacteriaceae</taxon>
        <taxon>Aquimarina</taxon>
    </lineage>
</organism>
<dbReference type="EMBL" id="BMWS01000024">
    <property type="protein sequence ID" value="GGX27672.1"/>
    <property type="molecule type" value="Genomic_DNA"/>
</dbReference>
<dbReference type="InterPro" id="IPR016181">
    <property type="entry name" value="Acyl_CoA_acyltransferase"/>
</dbReference>
<evidence type="ECO:0000256" key="1">
    <source>
        <dbReference type="ARBA" id="ARBA00004924"/>
    </source>
</evidence>
<evidence type="ECO:0000259" key="3">
    <source>
        <dbReference type="SMART" id="SM01006"/>
    </source>
</evidence>
<dbReference type="GO" id="GO:0019290">
    <property type="term" value="P:siderophore biosynthetic process"/>
    <property type="evidence" value="ECO:0007669"/>
    <property type="project" value="InterPro"/>
</dbReference>
<dbReference type="InterPro" id="IPR019432">
    <property type="entry name" value="Acyltransferase_MbtK/IucB-like"/>
</dbReference>
<evidence type="ECO:0000313" key="5">
    <source>
        <dbReference type="Proteomes" id="UP000601108"/>
    </source>
</evidence>
<proteinExistence type="inferred from homology"/>
<dbReference type="RefSeq" id="WP_035087928.1">
    <property type="nucleotide sequence ID" value="NZ_BMWS01000024.1"/>
</dbReference>
<dbReference type="Gene3D" id="3.40.630.30">
    <property type="match status" value="1"/>
</dbReference>
<dbReference type="Proteomes" id="UP000601108">
    <property type="component" value="Unassembled WGS sequence"/>
</dbReference>
<protein>
    <recommendedName>
        <fullName evidence="3">Acyltransferase MbtK/IucB-like conserved domain-containing protein</fullName>
    </recommendedName>
</protein>
<dbReference type="Pfam" id="PF06276">
    <property type="entry name" value="FhuF"/>
    <property type="match status" value="1"/>
</dbReference>
<dbReference type="Gene3D" id="1.10.510.40">
    <property type="match status" value="1"/>
</dbReference>
<dbReference type="PANTHER" id="PTHR34384:SF5">
    <property type="entry name" value="L-2,3-DIAMINOPROPANOATE--CITRATE LIGASE"/>
    <property type="match status" value="1"/>
</dbReference>
<reference evidence="4 5" key="1">
    <citation type="journal article" date="2014" name="Int. J. Syst. Evol. Microbiol.">
        <title>Complete genome sequence of Corynebacterium casei LMG S-19264T (=DSM 44701T), isolated from a smear-ripened cheese.</title>
        <authorList>
            <consortium name="US DOE Joint Genome Institute (JGI-PGF)"/>
            <person name="Walter F."/>
            <person name="Albersmeier A."/>
            <person name="Kalinowski J."/>
            <person name="Ruckert C."/>
        </authorList>
    </citation>
    <scope>NUCLEOTIDE SEQUENCE [LARGE SCALE GENOMIC DNA]</scope>
    <source>
        <strain evidence="4 5">KCTC 12285</strain>
    </source>
</reference>
<keyword evidence="5" id="KW-1185">Reference proteome</keyword>
<dbReference type="InterPro" id="IPR007310">
    <property type="entry name" value="Aerobactin_biosyn_IucA/IucC_N"/>
</dbReference>
<dbReference type="AlphaFoldDB" id="A0A918N3K0"/>
<gene>
    <name evidence="4" type="ORF">GCM10007384_31200</name>
</gene>
<dbReference type="SUPFAM" id="SSF55729">
    <property type="entry name" value="Acyl-CoA N-acyltransferases (Nat)"/>
    <property type="match status" value="1"/>
</dbReference>
<comment type="pathway">
    <text evidence="1">Siderophore biosynthesis.</text>
</comment>
<dbReference type="InterPro" id="IPR022770">
    <property type="entry name" value="IucA/IucC-like_C"/>
</dbReference>
<dbReference type="SMART" id="SM01006">
    <property type="entry name" value="AlcB"/>
    <property type="match status" value="1"/>
</dbReference>
<accession>A0A918N3K0</accession>